<proteinExistence type="predicted"/>
<protein>
    <submittedName>
        <fullName evidence="1">Uncharacterized protein</fullName>
    </submittedName>
</protein>
<organism evidence="1">
    <name type="scientific">Anguilla anguilla</name>
    <name type="common">European freshwater eel</name>
    <name type="synonym">Muraena anguilla</name>
    <dbReference type="NCBI Taxonomy" id="7936"/>
    <lineage>
        <taxon>Eukaryota</taxon>
        <taxon>Metazoa</taxon>
        <taxon>Chordata</taxon>
        <taxon>Craniata</taxon>
        <taxon>Vertebrata</taxon>
        <taxon>Euteleostomi</taxon>
        <taxon>Actinopterygii</taxon>
        <taxon>Neopterygii</taxon>
        <taxon>Teleostei</taxon>
        <taxon>Anguilliformes</taxon>
        <taxon>Anguillidae</taxon>
        <taxon>Anguilla</taxon>
    </lineage>
</organism>
<name>A0A0E9UGE1_ANGAN</name>
<accession>A0A0E9UGE1</accession>
<dbReference type="EMBL" id="GBXM01043791">
    <property type="protein sequence ID" value="JAH64786.1"/>
    <property type="molecule type" value="Transcribed_RNA"/>
</dbReference>
<reference evidence="1" key="2">
    <citation type="journal article" date="2015" name="Fish Shellfish Immunol.">
        <title>Early steps in the European eel (Anguilla anguilla)-Vibrio vulnificus interaction in the gills: Role of the RtxA13 toxin.</title>
        <authorList>
            <person name="Callol A."/>
            <person name="Pajuelo D."/>
            <person name="Ebbesson L."/>
            <person name="Teles M."/>
            <person name="MacKenzie S."/>
            <person name="Amaro C."/>
        </authorList>
    </citation>
    <scope>NUCLEOTIDE SEQUENCE</scope>
</reference>
<evidence type="ECO:0000313" key="1">
    <source>
        <dbReference type="EMBL" id="JAH64786.1"/>
    </source>
</evidence>
<sequence>MNHLSGEYTKGDLKEVWKKTDHVNTEVVIQI</sequence>
<dbReference type="AlphaFoldDB" id="A0A0E9UGE1"/>
<reference evidence="1" key="1">
    <citation type="submission" date="2014-11" db="EMBL/GenBank/DDBJ databases">
        <authorList>
            <person name="Amaro Gonzalez C."/>
        </authorList>
    </citation>
    <scope>NUCLEOTIDE SEQUENCE</scope>
</reference>